<sequence>MTRNTHESPDAAVPLYPAHWAALGRLAGVGVTETGRTLGALGTSTITFARHSIDHGKKIAGKSRSQPRTQPHASAVGNEVNLSREQFIHFGGSPF</sequence>
<organism evidence="2 3">
    <name type="scientific">Eumeta variegata</name>
    <name type="common">Bagworm moth</name>
    <name type="synonym">Eumeta japonica</name>
    <dbReference type="NCBI Taxonomy" id="151549"/>
    <lineage>
        <taxon>Eukaryota</taxon>
        <taxon>Metazoa</taxon>
        <taxon>Ecdysozoa</taxon>
        <taxon>Arthropoda</taxon>
        <taxon>Hexapoda</taxon>
        <taxon>Insecta</taxon>
        <taxon>Pterygota</taxon>
        <taxon>Neoptera</taxon>
        <taxon>Endopterygota</taxon>
        <taxon>Lepidoptera</taxon>
        <taxon>Glossata</taxon>
        <taxon>Ditrysia</taxon>
        <taxon>Tineoidea</taxon>
        <taxon>Psychidae</taxon>
        <taxon>Oiketicinae</taxon>
        <taxon>Eumeta</taxon>
    </lineage>
</organism>
<dbReference type="Proteomes" id="UP000299102">
    <property type="component" value="Unassembled WGS sequence"/>
</dbReference>
<evidence type="ECO:0000256" key="1">
    <source>
        <dbReference type="SAM" id="MobiDB-lite"/>
    </source>
</evidence>
<dbReference type="EMBL" id="BGZK01001069">
    <property type="protein sequence ID" value="GBP70325.1"/>
    <property type="molecule type" value="Genomic_DNA"/>
</dbReference>
<comment type="caution">
    <text evidence="2">The sequence shown here is derived from an EMBL/GenBank/DDBJ whole genome shotgun (WGS) entry which is preliminary data.</text>
</comment>
<proteinExistence type="predicted"/>
<reference evidence="2 3" key="1">
    <citation type="journal article" date="2019" name="Commun. Biol.">
        <title>The bagworm genome reveals a unique fibroin gene that provides high tensile strength.</title>
        <authorList>
            <person name="Kono N."/>
            <person name="Nakamura H."/>
            <person name="Ohtoshi R."/>
            <person name="Tomita M."/>
            <person name="Numata K."/>
            <person name="Arakawa K."/>
        </authorList>
    </citation>
    <scope>NUCLEOTIDE SEQUENCE [LARGE SCALE GENOMIC DNA]</scope>
</reference>
<evidence type="ECO:0000313" key="3">
    <source>
        <dbReference type="Proteomes" id="UP000299102"/>
    </source>
</evidence>
<name>A0A4C1Y7A5_EUMVA</name>
<feature type="compositionally biased region" description="Polar residues" evidence="1">
    <location>
        <begin position="63"/>
        <end position="72"/>
    </location>
</feature>
<evidence type="ECO:0000313" key="2">
    <source>
        <dbReference type="EMBL" id="GBP70325.1"/>
    </source>
</evidence>
<keyword evidence="3" id="KW-1185">Reference proteome</keyword>
<dbReference type="AlphaFoldDB" id="A0A4C1Y7A5"/>
<feature type="region of interest" description="Disordered" evidence="1">
    <location>
        <begin position="57"/>
        <end position="78"/>
    </location>
</feature>
<gene>
    <name evidence="2" type="ORF">EVAR_52344_1</name>
</gene>
<accession>A0A4C1Y7A5</accession>
<protein>
    <submittedName>
        <fullName evidence="2">Uncharacterized protein</fullName>
    </submittedName>
</protein>